<feature type="compositionally biased region" description="Polar residues" evidence="1">
    <location>
        <begin position="87"/>
        <end position="112"/>
    </location>
</feature>
<sequence>MRARRHRDKPQQTHAQLLVQQPGRPRNKSSSPPNSRSRTANSPTASPRNTTARATRRQTLRPQPAALATIAPTSHHAQQPAKRRQTPRPQHNSPPDASTTAREPRAPSQQPAFFSGVPHLT</sequence>
<dbReference type="RefSeq" id="XP_060290059.1">
    <property type="nucleotide sequence ID" value="XM_060435329.1"/>
</dbReference>
<dbReference type="EMBL" id="JAUIRO010000008">
    <property type="protein sequence ID" value="KAK0703200.1"/>
    <property type="molecule type" value="Genomic_DNA"/>
</dbReference>
<name>A0AA39ZTE0_9PEZI</name>
<protein>
    <submittedName>
        <fullName evidence="2">Uncharacterized protein</fullName>
    </submittedName>
</protein>
<feature type="compositionally biased region" description="Low complexity" evidence="1">
    <location>
        <begin position="28"/>
        <end position="53"/>
    </location>
</feature>
<feature type="region of interest" description="Disordered" evidence="1">
    <location>
        <begin position="1"/>
        <end position="121"/>
    </location>
</feature>
<comment type="caution">
    <text evidence="2">The sequence shown here is derived from an EMBL/GenBank/DDBJ whole genome shotgun (WGS) entry which is preliminary data.</text>
</comment>
<evidence type="ECO:0000256" key="1">
    <source>
        <dbReference type="SAM" id="MobiDB-lite"/>
    </source>
</evidence>
<evidence type="ECO:0000313" key="2">
    <source>
        <dbReference type="EMBL" id="KAK0703200.1"/>
    </source>
</evidence>
<evidence type="ECO:0000313" key="3">
    <source>
        <dbReference type="Proteomes" id="UP001172101"/>
    </source>
</evidence>
<dbReference type="Proteomes" id="UP001172101">
    <property type="component" value="Unassembled WGS sequence"/>
</dbReference>
<accession>A0AA39ZTE0</accession>
<proteinExistence type="predicted"/>
<reference evidence="2" key="1">
    <citation type="submission" date="2023-06" db="EMBL/GenBank/DDBJ databases">
        <title>Genome-scale phylogeny and comparative genomics of the fungal order Sordariales.</title>
        <authorList>
            <consortium name="Lawrence Berkeley National Laboratory"/>
            <person name="Hensen N."/>
            <person name="Bonometti L."/>
            <person name="Westerberg I."/>
            <person name="Brannstrom I.O."/>
            <person name="Guillou S."/>
            <person name="Cros-Aarteil S."/>
            <person name="Calhoun S."/>
            <person name="Haridas S."/>
            <person name="Kuo A."/>
            <person name="Mondo S."/>
            <person name="Pangilinan J."/>
            <person name="Riley R."/>
            <person name="LaButti K."/>
            <person name="Andreopoulos B."/>
            <person name="Lipzen A."/>
            <person name="Chen C."/>
            <person name="Yanf M."/>
            <person name="Daum C."/>
            <person name="Ng V."/>
            <person name="Clum A."/>
            <person name="Steindorff A."/>
            <person name="Ohm R."/>
            <person name="Martin F."/>
            <person name="Silar P."/>
            <person name="Natvig D."/>
            <person name="Lalanne C."/>
            <person name="Gautier V."/>
            <person name="Ament-velasquez S.L."/>
            <person name="Kruys A."/>
            <person name="Hutchinson M.I."/>
            <person name="Powell A.J."/>
            <person name="Barry K."/>
            <person name="Miller A.N."/>
            <person name="Grigoriev I.V."/>
            <person name="Debuchy R."/>
            <person name="Gladieux P."/>
            <person name="Thoren M.H."/>
            <person name="Johannesson H."/>
        </authorList>
    </citation>
    <scope>NUCLEOTIDE SEQUENCE</scope>
    <source>
        <strain evidence="2">SMH2392-1A</strain>
    </source>
</reference>
<keyword evidence="3" id="KW-1185">Reference proteome</keyword>
<gene>
    <name evidence="2" type="ORF">B0T26DRAFT_492159</name>
</gene>
<organism evidence="2 3">
    <name type="scientific">Lasiosphaeria miniovina</name>
    <dbReference type="NCBI Taxonomy" id="1954250"/>
    <lineage>
        <taxon>Eukaryota</taxon>
        <taxon>Fungi</taxon>
        <taxon>Dikarya</taxon>
        <taxon>Ascomycota</taxon>
        <taxon>Pezizomycotina</taxon>
        <taxon>Sordariomycetes</taxon>
        <taxon>Sordariomycetidae</taxon>
        <taxon>Sordariales</taxon>
        <taxon>Lasiosphaeriaceae</taxon>
        <taxon>Lasiosphaeria</taxon>
    </lineage>
</organism>
<dbReference type="AlphaFoldDB" id="A0AA39ZTE0"/>
<dbReference type="GeneID" id="85318599"/>